<keyword evidence="3" id="KW-1015">Disulfide bond</keyword>
<evidence type="ECO:0000256" key="4">
    <source>
        <dbReference type="SAM" id="SignalP"/>
    </source>
</evidence>
<name>A0A8E2DSW2_9APHY</name>
<evidence type="ECO:0000259" key="5">
    <source>
        <dbReference type="PROSITE" id="PS51767"/>
    </source>
</evidence>
<dbReference type="FunFam" id="2.40.70.10:FF:000008">
    <property type="entry name" value="Cathepsin D"/>
    <property type="match status" value="1"/>
</dbReference>
<dbReference type="PROSITE" id="PS51767">
    <property type="entry name" value="PEPTIDASE_A1"/>
    <property type="match status" value="1"/>
</dbReference>
<dbReference type="PANTHER" id="PTHR47966:SF51">
    <property type="entry name" value="BETA-SITE APP-CLEAVING ENZYME, ISOFORM A-RELATED"/>
    <property type="match status" value="1"/>
</dbReference>
<dbReference type="InterPro" id="IPR034164">
    <property type="entry name" value="Pepsin-like_dom"/>
</dbReference>
<comment type="similarity">
    <text evidence="1">Belongs to the peptidase A1 family.</text>
</comment>
<feature type="signal peptide" evidence="4">
    <location>
        <begin position="1"/>
        <end position="21"/>
    </location>
</feature>
<evidence type="ECO:0000256" key="1">
    <source>
        <dbReference type="ARBA" id="ARBA00007447"/>
    </source>
</evidence>
<dbReference type="InterPro" id="IPR001461">
    <property type="entry name" value="Aspartic_peptidase_A1"/>
</dbReference>
<protein>
    <submittedName>
        <fullName evidence="6">Acid protease</fullName>
    </submittedName>
</protein>
<feature type="chain" id="PRO_5034651278" evidence="4">
    <location>
        <begin position="22"/>
        <end position="424"/>
    </location>
</feature>
<reference evidence="6 7" key="1">
    <citation type="submission" date="2016-07" db="EMBL/GenBank/DDBJ databases">
        <title>Draft genome of the white-rot fungus Obba rivulosa 3A-2.</title>
        <authorList>
            <consortium name="DOE Joint Genome Institute"/>
            <person name="Miettinen O."/>
            <person name="Riley R."/>
            <person name="Acob R."/>
            <person name="Barry K."/>
            <person name="Cullen D."/>
            <person name="De Vries R."/>
            <person name="Hainaut M."/>
            <person name="Hatakka A."/>
            <person name="Henrissat B."/>
            <person name="Hilden K."/>
            <person name="Kuo R."/>
            <person name="Labutti K."/>
            <person name="Lipzen A."/>
            <person name="Makela M.R."/>
            <person name="Sandor L."/>
            <person name="Spatafora J.W."/>
            <person name="Grigoriev I.V."/>
            <person name="Hibbett D.S."/>
        </authorList>
    </citation>
    <scope>NUCLEOTIDE SEQUENCE [LARGE SCALE GENOMIC DNA]</scope>
    <source>
        <strain evidence="6 7">3A-2</strain>
    </source>
</reference>
<dbReference type="InterPro" id="IPR033121">
    <property type="entry name" value="PEPTIDASE_A1"/>
</dbReference>
<dbReference type="OrthoDB" id="15189at2759"/>
<dbReference type="Pfam" id="PF00026">
    <property type="entry name" value="Asp"/>
    <property type="match status" value="1"/>
</dbReference>
<dbReference type="SUPFAM" id="SSF50630">
    <property type="entry name" value="Acid proteases"/>
    <property type="match status" value="1"/>
</dbReference>
<dbReference type="CDD" id="cd05471">
    <property type="entry name" value="pepsin_like"/>
    <property type="match status" value="1"/>
</dbReference>
<feature type="domain" description="Peptidase A1" evidence="5">
    <location>
        <begin position="112"/>
        <end position="421"/>
    </location>
</feature>
<dbReference type="AlphaFoldDB" id="A0A8E2DSW2"/>
<dbReference type="PANTHER" id="PTHR47966">
    <property type="entry name" value="BETA-SITE APP-CLEAVING ENZYME, ISOFORM A-RELATED"/>
    <property type="match status" value="1"/>
</dbReference>
<feature type="disulfide bond" evidence="3">
    <location>
        <begin position="143"/>
        <end position="148"/>
    </location>
</feature>
<dbReference type="InterPro" id="IPR021109">
    <property type="entry name" value="Peptidase_aspartic_dom_sf"/>
</dbReference>
<organism evidence="6 7">
    <name type="scientific">Obba rivulosa</name>
    <dbReference type="NCBI Taxonomy" id="1052685"/>
    <lineage>
        <taxon>Eukaryota</taxon>
        <taxon>Fungi</taxon>
        <taxon>Dikarya</taxon>
        <taxon>Basidiomycota</taxon>
        <taxon>Agaricomycotina</taxon>
        <taxon>Agaricomycetes</taxon>
        <taxon>Polyporales</taxon>
        <taxon>Gelatoporiaceae</taxon>
        <taxon>Obba</taxon>
    </lineage>
</organism>
<dbReference type="EMBL" id="KV722338">
    <property type="protein sequence ID" value="OCH95103.1"/>
    <property type="molecule type" value="Genomic_DNA"/>
</dbReference>
<keyword evidence="6" id="KW-0645">Protease</keyword>
<evidence type="ECO:0000256" key="3">
    <source>
        <dbReference type="PIRSR" id="PIRSR601461-2"/>
    </source>
</evidence>
<dbReference type="PRINTS" id="PR00792">
    <property type="entry name" value="PEPSIN"/>
</dbReference>
<dbReference type="GO" id="GO:0006508">
    <property type="term" value="P:proteolysis"/>
    <property type="evidence" value="ECO:0007669"/>
    <property type="project" value="UniProtKB-KW"/>
</dbReference>
<feature type="active site" evidence="2">
    <location>
        <position position="130"/>
    </location>
</feature>
<evidence type="ECO:0000313" key="6">
    <source>
        <dbReference type="EMBL" id="OCH95103.1"/>
    </source>
</evidence>
<evidence type="ECO:0000313" key="7">
    <source>
        <dbReference type="Proteomes" id="UP000250043"/>
    </source>
</evidence>
<dbReference type="Gene3D" id="2.40.70.10">
    <property type="entry name" value="Acid Proteases"/>
    <property type="match status" value="2"/>
</dbReference>
<evidence type="ECO:0000256" key="2">
    <source>
        <dbReference type="PIRSR" id="PIRSR601461-1"/>
    </source>
</evidence>
<sequence length="424" mass="45494">MFPKASLSITVTLALISAATPVVPDSGVRVPFRTRDSLTNSDGVFNYDEAIRQIVRTHNKHRQNMINLENNMGREAFPEGAEIKPIMRYNASAHYEKRQKEPLTDESNDLQWAGPVSIGTPAQSFLIDFDTGSSDLWVPNTACTSTVCKSKHRYNPATSSTKANKTGTFSISYADGSSVSGPVYTEKVTVAGITATNQYFSPATTVSSFFSGEPVDGFLGMGWPGLSSLRQSPFFNTAFTQGTAATNMFAMKLAKSSSELYLGGTNPALYNGAIEYHTLSTSNKFWQLGNAKVLVGNNVTSSGFPTIIDSGTTIMYGPAAAVKAFYAAIPGSALYDNANGLYTYPCKSPPTVSFNWGGKNWVVSAANFNLGVSSSKTPTRCIGALSSKDLGLGSDIWLLGDSFMKNQYNVFNFAQNAVGFATLS</sequence>
<keyword evidence="6" id="KW-0378">Hydrolase</keyword>
<gene>
    <name evidence="6" type="ORF">OBBRIDRAFT_721186</name>
</gene>
<dbReference type="GO" id="GO:0004190">
    <property type="term" value="F:aspartic-type endopeptidase activity"/>
    <property type="evidence" value="ECO:0007669"/>
    <property type="project" value="InterPro"/>
</dbReference>
<feature type="active site" evidence="2">
    <location>
        <position position="309"/>
    </location>
</feature>
<keyword evidence="7" id="KW-1185">Reference proteome</keyword>
<dbReference type="Proteomes" id="UP000250043">
    <property type="component" value="Unassembled WGS sequence"/>
</dbReference>
<proteinExistence type="inferred from homology"/>
<accession>A0A8E2DSW2</accession>
<keyword evidence="4" id="KW-0732">Signal</keyword>